<evidence type="ECO:0000313" key="6">
    <source>
        <dbReference type="Proteomes" id="UP000031121"/>
    </source>
</evidence>
<dbReference type="KEGG" id="cbac:JI75_01190"/>
<feature type="domain" description="PD-(D/E)XK endonuclease-like" evidence="4">
    <location>
        <begin position="607"/>
        <end position="896"/>
    </location>
</feature>
<reference evidence="5 6" key="2">
    <citation type="journal article" date="2015" name="Genome Announc.">
        <title>Complete Genome Sequence of Coriobacteriaceae Strain 68-1-3, a Novel Mucus-Degrading Isolate from the Swine Intestinal Tract.</title>
        <authorList>
            <person name="Looft T."/>
            <person name="Bayles D.O."/>
            <person name="Alt D.P."/>
            <person name="Stanton T.B."/>
        </authorList>
    </citation>
    <scope>NUCLEOTIDE SEQUENCE [LARGE SCALE GENOMIC DNA]</scope>
    <source>
        <strain evidence="5 6">68-1-3</strain>
    </source>
</reference>
<evidence type="ECO:0000256" key="1">
    <source>
        <dbReference type="ARBA" id="ARBA00022763"/>
    </source>
</evidence>
<protein>
    <recommendedName>
        <fullName evidence="4">PD-(D/E)XK endonuclease-like domain-containing protein</fullName>
    </recommendedName>
</protein>
<proteinExistence type="predicted"/>
<dbReference type="GO" id="GO:0006281">
    <property type="term" value="P:DNA repair"/>
    <property type="evidence" value="ECO:0007669"/>
    <property type="project" value="UniProtKB-KW"/>
</dbReference>
<keyword evidence="2" id="KW-0347">Helicase</keyword>
<dbReference type="OrthoDB" id="5240607at2"/>
<gene>
    <name evidence="5" type="ORF">JI75_01190</name>
</gene>
<dbReference type="GO" id="GO:0004386">
    <property type="term" value="F:helicase activity"/>
    <property type="evidence" value="ECO:0007669"/>
    <property type="project" value="UniProtKB-KW"/>
</dbReference>
<dbReference type="AlphaFoldDB" id="A0A0A8B277"/>
<dbReference type="Proteomes" id="UP000031121">
    <property type="component" value="Chromosome"/>
</dbReference>
<reference evidence="6" key="1">
    <citation type="submission" date="2014-08" db="EMBL/GenBank/DDBJ databases">
        <title>Coriobacteriaceae sp. complete genome.</title>
        <authorList>
            <person name="Looft T."/>
            <person name="Bayles D.O."/>
            <person name="Stanton T.B."/>
        </authorList>
    </citation>
    <scope>NUCLEOTIDE SEQUENCE [LARGE SCALE GENOMIC DNA]</scope>
    <source>
        <strain evidence="6">68-1-3</strain>
    </source>
</reference>
<organism evidence="5 6">
    <name type="scientific">Berryella intestinalis</name>
    <dbReference type="NCBI Taxonomy" id="1531429"/>
    <lineage>
        <taxon>Bacteria</taxon>
        <taxon>Bacillati</taxon>
        <taxon>Actinomycetota</taxon>
        <taxon>Coriobacteriia</taxon>
        <taxon>Eggerthellales</taxon>
        <taxon>Eggerthellaceae</taxon>
        <taxon>Berryella</taxon>
    </lineage>
</organism>
<keyword evidence="6" id="KW-1185">Reference proteome</keyword>
<dbReference type="RefSeq" id="WP_039688102.1">
    <property type="nucleotide sequence ID" value="NZ_CP009302.1"/>
</dbReference>
<dbReference type="HOGENOM" id="CLU_012933_0_0_11"/>
<dbReference type="InterPro" id="IPR011604">
    <property type="entry name" value="PDDEXK-like_dom_sf"/>
</dbReference>
<name>A0A0A8B277_9ACTN</name>
<dbReference type="STRING" id="1531429.JI75_01190"/>
<keyword evidence="3" id="KW-0234">DNA repair</keyword>
<dbReference type="Gene3D" id="3.90.320.10">
    <property type="match status" value="1"/>
</dbReference>
<evidence type="ECO:0000256" key="3">
    <source>
        <dbReference type="ARBA" id="ARBA00023204"/>
    </source>
</evidence>
<evidence type="ECO:0000256" key="2">
    <source>
        <dbReference type="ARBA" id="ARBA00022806"/>
    </source>
</evidence>
<keyword evidence="1" id="KW-0227">DNA damage</keyword>
<keyword evidence="2" id="KW-0547">Nucleotide-binding</keyword>
<dbReference type="EMBL" id="CP009302">
    <property type="protein sequence ID" value="AJC11505.1"/>
    <property type="molecule type" value="Genomic_DNA"/>
</dbReference>
<accession>A0A0A8B277</accession>
<dbReference type="Pfam" id="PF12705">
    <property type="entry name" value="PDDEXK_1"/>
    <property type="match status" value="1"/>
</dbReference>
<dbReference type="InterPro" id="IPR011335">
    <property type="entry name" value="Restrct_endonuc-II-like"/>
</dbReference>
<keyword evidence="2" id="KW-0067">ATP-binding</keyword>
<dbReference type="InterPro" id="IPR038726">
    <property type="entry name" value="PDDEXK_AddAB-type"/>
</dbReference>
<keyword evidence="2" id="KW-0378">Hydrolase</keyword>
<sequence>MSADIVIVEGFAEADAFVKRETEAGSSLFGVEVVPWAAWVSSLWDLFGDERRLVDGTQRDLLLGRLVRERRKRAEGSGAPNDGEAAMWSEGYVRFAGELASSGFGVPLFEQGMSDLAKRSARFACVRDLLSDYRSALGKIGFVEPGDALSFLVQRQDEVFPRKRAVRFSGGAAMTHQQRWFFESCGNLELDETGADGGRDEGRAMIGRLPEGIELRFVFPSGAYAQAAAIADALRALPDGCDVVVACDDPIGLFEKLVDVLEPPLFASAKLPFFRTAFGAAVKGLNRLSSDDASWVPCLVDVVGNPLLGFPEWRSQRLDAQLRADRLSDKGRVLSELRAESELFGRFEEVALDPEADVLLDSIRDGIRGQRRNGEHFEADQIAATYAFQSVTSAARRAQADMRDCMRALESVRVPVSRSRSEGSASGSVRFFEHREAARLGAGSCDVVLVCDMDSVSQSVSDHASAAQAVLSDLGMPPCESSLDRARRRFARLQRLPRRVFAVERALNDIDAAEAYPSVVLEEFVDAYRDDPTDIDEVKNAFHLPPDLHGLASERGEETLFENERPSSGGAELAECPDAGGPLGCVPASSAALVHPERPGPYRWCPSPSQIEMYLECPYRWFVERRLRLVSPAELFGPSEQGTFAHAVLESFYRRFQSEVAPKVSGDNIERARQIMREEADRAAELQPSLEPGRRLVALDHFERRRLEELKGFLVGYLDTEAALLARFHPAYLEYALPEDPPVTYAGRAIRGRVDRIDVDGHGNAVIIDYKGSLSARYNVEAAREEGSCKVQALVYAQAVKRALGLNVVGALFVRYRRAAGDRVAGLYDPAVIGGADLPVSKPEKLSCDVEGPFGFAELMDETEARVEEALARLEAGEIGPEPLHADVCAYCPVPRCPKRGA</sequence>
<dbReference type="SUPFAM" id="SSF52980">
    <property type="entry name" value="Restriction endonuclease-like"/>
    <property type="match status" value="1"/>
</dbReference>
<evidence type="ECO:0000259" key="4">
    <source>
        <dbReference type="Pfam" id="PF12705"/>
    </source>
</evidence>
<evidence type="ECO:0000313" key="5">
    <source>
        <dbReference type="EMBL" id="AJC11505.1"/>
    </source>
</evidence>